<keyword evidence="4 5" id="KW-0472">Membrane</keyword>
<comment type="caution">
    <text evidence="7">The sequence shown here is derived from an EMBL/GenBank/DDBJ whole genome shotgun (WGS) entry which is preliminary data.</text>
</comment>
<dbReference type="Proteomes" id="UP000620139">
    <property type="component" value="Unassembled WGS sequence"/>
</dbReference>
<accession>A0A931IXF1</accession>
<dbReference type="GO" id="GO:0016020">
    <property type="term" value="C:membrane"/>
    <property type="evidence" value="ECO:0007669"/>
    <property type="project" value="UniProtKB-SubCell"/>
</dbReference>
<evidence type="ECO:0000256" key="5">
    <source>
        <dbReference type="SAM" id="Phobius"/>
    </source>
</evidence>
<evidence type="ECO:0000256" key="3">
    <source>
        <dbReference type="ARBA" id="ARBA00022989"/>
    </source>
</evidence>
<evidence type="ECO:0000259" key="6">
    <source>
        <dbReference type="Pfam" id="PF13664"/>
    </source>
</evidence>
<evidence type="ECO:0000313" key="7">
    <source>
        <dbReference type="EMBL" id="MBH9553346.1"/>
    </source>
</evidence>
<keyword evidence="8" id="KW-1185">Reference proteome</keyword>
<proteinExistence type="predicted"/>
<dbReference type="AlphaFoldDB" id="A0A931IXF1"/>
<feature type="transmembrane region" description="Helical" evidence="5">
    <location>
        <begin position="24"/>
        <end position="46"/>
    </location>
</feature>
<reference evidence="7" key="1">
    <citation type="submission" date="2020-12" db="EMBL/GenBank/DDBJ databases">
        <title>The genome sequence of Inhella sp. 4Y17.</title>
        <authorList>
            <person name="Liu Y."/>
        </authorList>
    </citation>
    <scope>NUCLEOTIDE SEQUENCE</scope>
    <source>
        <strain evidence="7">4Y10</strain>
    </source>
</reference>
<sequence>MLSVALVAAPTAFATLERPQAGLYVAGLFRAEAWYSLALGVLLIMVEQRLQRAQDERRFRFGLGFVVPVAVLVLTLIGAEVLQPLIQQAKMTGQGSFALLHAASTGVFALKSTLVAYMAWALVPRR</sequence>
<gene>
    <name evidence="7" type="ORF">I7X43_10855</name>
</gene>
<feature type="domain" description="TMEM205-like" evidence="6">
    <location>
        <begin position="2"/>
        <end position="93"/>
    </location>
</feature>
<feature type="transmembrane region" description="Helical" evidence="5">
    <location>
        <begin position="58"/>
        <end position="79"/>
    </location>
</feature>
<evidence type="ECO:0000256" key="2">
    <source>
        <dbReference type="ARBA" id="ARBA00022692"/>
    </source>
</evidence>
<evidence type="ECO:0000313" key="8">
    <source>
        <dbReference type="Proteomes" id="UP000620139"/>
    </source>
</evidence>
<protein>
    <submittedName>
        <fullName evidence="7">DUF4149 domain-containing protein</fullName>
    </submittedName>
</protein>
<organism evidence="7 8">
    <name type="scientific">Inhella gelatinilytica</name>
    <dbReference type="NCBI Taxonomy" id="2795030"/>
    <lineage>
        <taxon>Bacteria</taxon>
        <taxon>Pseudomonadati</taxon>
        <taxon>Pseudomonadota</taxon>
        <taxon>Betaproteobacteria</taxon>
        <taxon>Burkholderiales</taxon>
        <taxon>Sphaerotilaceae</taxon>
        <taxon>Inhella</taxon>
    </lineage>
</organism>
<keyword evidence="2 5" id="KW-0812">Transmembrane</keyword>
<keyword evidence="3 5" id="KW-1133">Transmembrane helix</keyword>
<evidence type="ECO:0000256" key="4">
    <source>
        <dbReference type="ARBA" id="ARBA00023136"/>
    </source>
</evidence>
<feature type="transmembrane region" description="Helical" evidence="5">
    <location>
        <begin position="99"/>
        <end position="123"/>
    </location>
</feature>
<dbReference type="Pfam" id="PF13664">
    <property type="entry name" value="DUF4149"/>
    <property type="match status" value="1"/>
</dbReference>
<comment type="subcellular location">
    <subcellularLocation>
        <location evidence="1">Membrane</location>
    </subcellularLocation>
</comment>
<dbReference type="EMBL" id="JAEDAL010000005">
    <property type="protein sequence ID" value="MBH9553346.1"/>
    <property type="molecule type" value="Genomic_DNA"/>
</dbReference>
<name>A0A931IXF1_9BURK</name>
<evidence type="ECO:0000256" key="1">
    <source>
        <dbReference type="ARBA" id="ARBA00004370"/>
    </source>
</evidence>
<dbReference type="InterPro" id="IPR025423">
    <property type="entry name" value="TMEM205-like"/>
</dbReference>